<proteinExistence type="predicted"/>
<sequence>MHYKLVFPKNGKNDELAVEFDANDAAAALIYAHKESSGRSAELWKNDKMLCRIRRVPTADTTIWQIMAATA</sequence>
<keyword evidence="1" id="KW-0614">Plasmid</keyword>
<name>A0A1Z1FGP6_9SPHN</name>
<dbReference type="Proteomes" id="UP000515297">
    <property type="component" value="Plasmid plas1"/>
</dbReference>
<keyword evidence="3" id="KW-1185">Reference proteome</keyword>
<geneLocation type="plasmid" evidence="3">
    <name>pcme4a9i</name>
</geneLocation>
<geneLocation type="plasmid" evidence="2 4">
    <name>plas1</name>
</geneLocation>
<dbReference type="AlphaFoldDB" id="A0A1Z1FGP6"/>
<dbReference type="KEGG" id="cman:A9D14_16860"/>
<organism evidence="1 3">
    <name type="scientific">Croceicoccus marinus</name>
    <dbReference type="NCBI Taxonomy" id="450378"/>
    <lineage>
        <taxon>Bacteria</taxon>
        <taxon>Pseudomonadati</taxon>
        <taxon>Pseudomonadota</taxon>
        <taxon>Alphaproteobacteria</taxon>
        <taxon>Sphingomonadales</taxon>
        <taxon>Erythrobacteraceae</taxon>
        <taxon>Croceicoccus</taxon>
    </lineage>
</organism>
<evidence type="ECO:0000313" key="4">
    <source>
        <dbReference type="Proteomes" id="UP000515297"/>
    </source>
</evidence>
<dbReference type="RefSeq" id="WP_066850466.1">
    <property type="nucleotide sequence ID" value="NZ_CP019603.1"/>
</dbReference>
<reference evidence="2 4" key="2">
    <citation type="submission" date="2020-08" db="EMBL/GenBank/DDBJ databases">
        <authorList>
            <person name="Liu G."/>
            <person name="Sun C."/>
        </authorList>
    </citation>
    <scope>NUCLEOTIDE SEQUENCE [LARGE SCALE GENOMIC DNA]</scope>
    <source>
        <strain evidence="2 4">OT19</strain>
        <plasmid evidence="2 4">plas1</plasmid>
    </source>
</reference>
<evidence type="ECO:0000313" key="1">
    <source>
        <dbReference type="EMBL" id="ARU17984.1"/>
    </source>
</evidence>
<dbReference type="OrthoDB" id="7433294at2"/>
<gene>
    <name evidence="1" type="ORF">A9D14_16860</name>
    <name evidence="2" type="ORF">H4O24_16575</name>
</gene>
<dbReference type="EMBL" id="CP019603">
    <property type="protein sequence ID" value="ARU17984.1"/>
    <property type="molecule type" value="Genomic_DNA"/>
</dbReference>
<dbReference type="STRING" id="450378.GCA_001661675_03389"/>
<reference evidence="1 3" key="1">
    <citation type="submission" date="2017-01" db="EMBL/GenBank/DDBJ databases">
        <title>Complete genome sequence of esterase-producing bacterium Croceicoccus marinus E4A9.</title>
        <authorList>
            <person name="Wu Y.-H."/>
            <person name="Cheng H."/>
            <person name="Xu L."/>
            <person name="Huo Y.-Y."/>
            <person name="Wang C.-S."/>
            <person name="Xu X.-W."/>
        </authorList>
    </citation>
    <scope>NUCLEOTIDE SEQUENCE [LARGE SCALE GENOMIC DNA]</scope>
    <source>
        <strain evidence="1 3">E4A9</strain>
        <plasmid evidence="1">pCME4A9I</plasmid>
        <plasmid evidence="3">Plasmid pcme4a9i</plasmid>
    </source>
</reference>
<evidence type="ECO:0000313" key="2">
    <source>
        <dbReference type="EMBL" id="QNE07489.1"/>
    </source>
</evidence>
<geneLocation type="plasmid" evidence="1">
    <name>pCME4A9I</name>
</geneLocation>
<dbReference type="Proteomes" id="UP000195807">
    <property type="component" value="Plasmid pCME4A9I"/>
</dbReference>
<protein>
    <submittedName>
        <fullName evidence="1">Uncharacterized protein</fullName>
    </submittedName>
</protein>
<evidence type="ECO:0000313" key="3">
    <source>
        <dbReference type="Proteomes" id="UP000195807"/>
    </source>
</evidence>
<accession>A0A1Z1FGP6</accession>
<dbReference type="EMBL" id="CP060053">
    <property type="protein sequence ID" value="QNE07489.1"/>
    <property type="molecule type" value="Genomic_DNA"/>
</dbReference>